<dbReference type="SUPFAM" id="SSF53335">
    <property type="entry name" value="S-adenosyl-L-methionine-dependent methyltransferases"/>
    <property type="match status" value="1"/>
</dbReference>
<gene>
    <name evidence="1" type="ORF">BROSI_A3621</name>
</gene>
<comment type="caution">
    <text evidence="1">The sequence shown here is derived from an EMBL/GenBank/DDBJ whole genome shotgun (WGS) entry which is preliminary data.</text>
</comment>
<evidence type="ECO:0000313" key="2">
    <source>
        <dbReference type="Proteomes" id="UP000032309"/>
    </source>
</evidence>
<dbReference type="Gene3D" id="3.40.50.150">
    <property type="entry name" value="Vaccinia Virus protein VP39"/>
    <property type="match status" value="1"/>
</dbReference>
<proteinExistence type="predicted"/>
<dbReference type="Proteomes" id="UP000032309">
    <property type="component" value="Unassembled WGS sequence"/>
</dbReference>
<reference evidence="2" key="1">
    <citation type="journal article" date="2015" name="Genome Announc.">
        <title>Draft Genome Sequence of an Anaerobic Ammonium-Oxidizing Bacterium, "Candidatus Brocadia sinica".</title>
        <authorList>
            <person name="Oshiki M."/>
            <person name="Shinyako-Hata K."/>
            <person name="Satoh H."/>
            <person name="Okabe S."/>
        </authorList>
    </citation>
    <scope>NUCLEOTIDE SEQUENCE [LARGE SCALE GENOMIC DNA]</scope>
    <source>
        <strain evidence="2">JPN1</strain>
    </source>
</reference>
<dbReference type="EMBL" id="BAFN01000001">
    <property type="protein sequence ID" value="GAN35075.1"/>
    <property type="molecule type" value="Genomic_DNA"/>
</dbReference>
<keyword evidence="2" id="KW-1185">Reference proteome</keyword>
<sequence>MHSQKNLAEVTIEDFARLFGTTADDIANSCKELINTMNFRYERLSSTERDKLILNILKRIDSTNLGVSGEERKPEWERGWTENLHDFVDSGYDISKLVPKYFKKNVPVRLNREYVMPVDPDFVLNCTKVFRNWIFNKYLKDVDSIYEFGCGPATHLAFLAGIYPEKKLYGLDWAKPSQEIIRLLAKHFGWQIEGRHFDFFAPDANLHLNENSAVYTFGALEQIGRNHEAFLQFLLKESPDLCINVECICELYNQDCLLDFLAFKYHKRRNYLDGYLTRLQELEVEGKIQIVAMHHQQFGNIYDDSHSYVIWIPKEK</sequence>
<protein>
    <recommendedName>
        <fullName evidence="3">Class I SAM-dependent methyltransferase</fullName>
    </recommendedName>
</protein>
<evidence type="ECO:0008006" key="3">
    <source>
        <dbReference type="Google" id="ProtNLM"/>
    </source>
</evidence>
<evidence type="ECO:0000313" key="1">
    <source>
        <dbReference type="EMBL" id="GAN35075.1"/>
    </source>
</evidence>
<name>A0ABQ0K1Z1_9BACT</name>
<organism evidence="1 2">
    <name type="scientific">Candidatus Brocadia sinica JPN1</name>
    <dbReference type="NCBI Taxonomy" id="1197129"/>
    <lineage>
        <taxon>Bacteria</taxon>
        <taxon>Pseudomonadati</taxon>
        <taxon>Planctomycetota</taxon>
        <taxon>Candidatus Brocadiia</taxon>
        <taxon>Candidatus Brocadiales</taxon>
        <taxon>Candidatus Brocadiaceae</taxon>
        <taxon>Candidatus Brocadia</taxon>
    </lineage>
</organism>
<accession>A0ABQ0K1Z1</accession>
<dbReference type="InterPro" id="IPR029063">
    <property type="entry name" value="SAM-dependent_MTases_sf"/>
</dbReference>